<proteinExistence type="predicted"/>
<keyword evidence="2" id="KW-1185">Reference proteome</keyword>
<dbReference type="EMBL" id="JARACI010000141">
    <property type="protein sequence ID" value="MDD9204967.1"/>
    <property type="molecule type" value="Genomic_DNA"/>
</dbReference>
<dbReference type="SUPFAM" id="SSF56281">
    <property type="entry name" value="Metallo-hydrolase/oxidoreductase"/>
    <property type="match status" value="1"/>
</dbReference>
<gene>
    <name evidence="1" type="ORF">PU560_00640</name>
</gene>
<sequence>PTAGTSGTSGAVRWRVLWPTAQAVGTFRGPSAVNDLSVAVHLSTSALDVVALGDLEVDGQAGLRRRLRAEPVEGIDVVVMAHHGSARQDTALATAVGGRLVLVAVGEGNDYGHPAPSALTLYGRG</sequence>
<feature type="non-terminal residue" evidence="1">
    <location>
        <position position="1"/>
    </location>
</feature>
<dbReference type="InterPro" id="IPR036866">
    <property type="entry name" value="RibonucZ/Hydroxyglut_hydro"/>
</dbReference>
<name>A0ABT5TSE2_9MICO</name>
<dbReference type="InterPro" id="IPR052159">
    <property type="entry name" value="Competence_DNA_uptake"/>
</dbReference>
<organism evidence="1 2">
    <name type="scientific">Georgenia halotolerans</name>
    <dbReference type="NCBI Taxonomy" id="3028317"/>
    <lineage>
        <taxon>Bacteria</taxon>
        <taxon>Bacillati</taxon>
        <taxon>Actinomycetota</taxon>
        <taxon>Actinomycetes</taxon>
        <taxon>Micrococcales</taxon>
        <taxon>Bogoriellaceae</taxon>
        <taxon>Georgenia</taxon>
    </lineage>
</organism>
<accession>A0ABT5TSE2</accession>
<protein>
    <submittedName>
        <fullName evidence="1">ComEC/Rec2 family competence protein</fullName>
    </submittedName>
</protein>
<dbReference type="Proteomes" id="UP001165561">
    <property type="component" value="Unassembled WGS sequence"/>
</dbReference>
<comment type="caution">
    <text evidence="1">The sequence shown here is derived from an EMBL/GenBank/DDBJ whole genome shotgun (WGS) entry which is preliminary data.</text>
</comment>
<dbReference type="Gene3D" id="3.60.15.10">
    <property type="entry name" value="Ribonuclease Z/Hydroxyacylglutathione hydrolase-like"/>
    <property type="match status" value="1"/>
</dbReference>
<evidence type="ECO:0000313" key="2">
    <source>
        <dbReference type="Proteomes" id="UP001165561"/>
    </source>
</evidence>
<reference evidence="1" key="1">
    <citation type="submission" date="2023-02" db="EMBL/GenBank/DDBJ databases">
        <title>Georgenia sp.10Sc9-8, isolated from a soil sample collected from the Taklamakan desert.</title>
        <authorList>
            <person name="Liu S."/>
        </authorList>
    </citation>
    <scope>NUCLEOTIDE SEQUENCE</scope>
    <source>
        <strain evidence="1">10Sc9-8</strain>
    </source>
</reference>
<dbReference type="PANTHER" id="PTHR30619:SF1">
    <property type="entry name" value="RECOMBINATION PROTEIN 2"/>
    <property type="match status" value="1"/>
</dbReference>
<dbReference type="PANTHER" id="PTHR30619">
    <property type="entry name" value="DNA INTERNALIZATION/COMPETENCE PROTEIN COMEC/REC2"/>
    <property type="match status" value="1"/>
</dbReference>
<feature type="non-terminal residue" evidence="1">
    <location>
        <position position="125"/>
    </location>
</feature>
<evidence type="ECO:0000313" key="1">
    <source>
        <dbReference type="EMBL" id="MDD9204967.1"/>
    </source>
</evidence>